<evidence type="ECO:0000313" key="1">
    <source>
        <dbReference type="EMBL" id="MFC5407319.1"/>
    </source>
</evidence>
<dbReference type="InterPro" id="IPR011009">
    <property type="entry name" value="Kinase-like_dom_sf"/>
</dbReference>
<accession>A0ABW0I1X8</accession>
<comment type="caution">
    <text evidence="1">The sequence shown here is derived from an EMBL/GenBank/DDBJ whole genome shotgun (WGS) entry which is preliminary data.</text>
</comment>
<name>A0ABW0I1X8_9BACL</name>
<keyword evidence="2" id="KW-1185">Reference proteome</keyword>
<proteinExistence type="predicted"/>
<reference evidence="2" key="1">
    <citation type="journal article" date="2019" name="Int. J. Syst. Evol. Microbiol.">
        <title>The Global Catalogue of Microorganisms (GCM) 10K type strain sequencing project: providing services to taxonomists for standard genome sequencing and annotation.</title>
        <authorList>
            <consortium name="The Broad Institute Genomics Platform"/>
            <consortium name="The Broad Institute Genome Sequencing Center for Infectious Disease"/>
            <person name="Wu L."/>
            <person name="Ma J."/>
        </authorList>
    </citation>
    <scope>NUCLEOTIDE SEQUENCE [LARGE SCALE GENOMIC DNA]</scope>
    <source>
        <strain evidence="2">CGMCC 1.18575</strain>
    </source>
</reference>
<sequence length="325" mass="38005">MRINDSQQMNMLPGRYFNRIVHDTERSLVTKTSSNDDKLADEIRWYLQLPAELSDTVPHLEKYSLQDEVHFSMEFIGSQTVGDCFVARNQPDIDWTDILYGLHRILDRFTHYPGTLSKQHLYNMYFRKTRQRISAVLSQHERIRALHQRGHYQLNGMTMLCPIRTFYHRTSDLIFLLNEPINAIIHGDLCFSNLFYLPQHSSSLKLIDPRGSFGSKGIYGDQRYDMAKVRHSLSGYEHIVRNRYRLGVDKYDIELKIDLQTVSKGLRNQWDRMLGSHLRAVKIIEALLFLSMLPLHKEDPQRQLAFYALSTELLADALSDRRGTS</sequence>
<evidence type="ECO:0000313" key="2">
    <source>
        <dbReference type="Proteomes" id="UP001596113"/>
    </source>
</evidence>
<dbReference type="SUPFAM" id="SSF56112">
    <property type="entry name" value="Protein kinase-like (PK-like)"/>
    <property type="match status" value="1"/>
</dbReference>
<dbReference type="RefSeq" id="WP_378139877.1">
    <property type="nucleotide sequence ID" value="NZ_JBHSMI010000067.1"/>
</dbReference>
<dbReference type="Proteomes" id="UP001596113">
    <property type="component" value="Unassembled WGS sequence"/>
</dbReference>
<gene>
    <name evidence="1" type="ORF">ACFPOF_31705</name>
</gene>
<evidence type="ECO:0008006" key="3">
    <source>
        <dbReference type="Google" id="ProtNLM"/>
    </source>
</evidence>
<protein>
    <recommendedName>
        <fullName evidence="3">Aminoglycoside phosphotransferase domain-containing protein</fullName>
    </recommendedName>
</protein>
<organism evidence="1 2">
    <name type="scientific">Cohnella soli</name>
    <dbReference type="NCBI Taxonomy" id="425005"/>
    <lineage>
        <taxon>Bacteria</taxon>
        <taxon>Bacillati</taxon>
        <taxon>Bacillota</taxon>
        <taxon>Bacilli</taxon>
        <taxon>Bacillales</taxon>
        <taxon>Paenibacillaceae</taxon>
        <taxon>Cohnella</taxon>
    </lineage>
</organism>
<dbReference type="EMBL" id="JBHSMI010000067">
    <property type="protein sequence ID" value="MFC5407319.1"/>
    <property type="molecule type" value="Genomic_DNA"/>
</dbReference>